<accession>A0A8S3UD99</accession>
<organism evidence="5 6">
    <name type="scientific">Mytilus edulis</name>
    <name type="common">Blue mussel</name>
    <dbReference type="NCBI Taxonomy" id="6550"/>
    <lineage>
        <taxon>Eukaryota</taxon>
        <taxon>Metazoa</taxon>
        <taxon>Spiralia</taxon>
        <taxon>Lophotrochozoa</taxon>
        <taxon>Mollusca</taxon>
        <taxon>Bivalvia</taxon>
        <taxon>Autobranchia</taxon>
        <taxon>Pteriomorphia</taxon>
        <taxon>Mytilida</taxon>
        <taxon>Mytiloidea</taxon>
        <taxon>Mytilidae</taxon>
        <taxon>Mytilinae</taxon>
        <taxon>Mytilus</taxon>
    </lineage>
</organism>
<dbReference type="InterPro" id="IPR002110">
    <property type="entry name" value="Ankyrin_rpt"/>
</dbReference>
<dbReference type="SMART" id="SM00248">
    <property type="entry name" value="ANK"/>
    <property type="match status" value="2"/>
</dbReference>
<dbReference type="SUPFAM" id="SSF48403">
    <property type="entry name" value="Ankyrin repeat"/>
    <property type="match status" value="1"/>
</dbReference>
<keyword evidence="6" id="KW-1185">Reference proteome</keyword>
<dbReference type="GO" id="GO:0004674">
    <property type="term" value="F:protein serine/threonine kinase activity"/>
    <property type="evidence" value="ECO:0007669"/>
    <property type="project" value="UniProtKB-EC"/>
</dbReference>
<keyword evidence="5" id="KW-0808">Transferase</keyword>
<dbReference type="InterPro" id="IPR027417">
    <property type="entry name" value="P-loop_NTPase"/>
</dbReference>
<reference evidence="5" key="1">
    <citation type="submission" date="2021-03" db="EMBL/GenBank/DDBJ databases">
        <authorList>
            <person name="Bekaert M."/>
        </authorList>
    </citation>
    <scope>NUCLEOTIDE SEQUENCE</scope>
</reference>
<evidence type="ECO:0000256" key="2">
    <source>
        <dbReference type="ARBA" id="ARBA00023043"/>
    </source>
</evidence>
<feature type="repeat" description="ANK" evidence="3">
    <location>
        <begin position="583"/>
        <end position="615"/>
    </location>
</feature>
<dbReference type="PROSITE" id="PS50088">
    <property type="entry name" value="ANK_REPEAT"/>
    <property type="match status" value="1"/>
</dbReference>
<evidence type="ECO:0000256" key="1">
    <source>
        <dbReference type="ARBA" id="ARBA00022737"/>
    </source>
</evidence>
<dbReference type="PANTHER" id="PTHR24198">
    <property type="entry name" value="ANKYRIN REPEAT AND PROTEIN KINASE DOMAIN-CONTAINING PROTEIN"/>
    <property type="match status" value="1"/>
</dbReference>
<name>A0A8S3UD99_MYTED</name>
<dbReference type="InterPro" id="IPR036770">
    <property type="entry name" value="Ankyrin_rpt-contain_sf"/>
</dbReference>
<dbReference type="SUPFAM" id="SSF52540">
    <property type="entry name" value="P-loop containing nucleoside triphosphate hydrolases"/>
    <property type="match status" value="1"/>
</dbReference>
<dbReference type="EC" id="2.7.11.1" evidence="5"/>
<comment type="caution">
    <text evidence="5">The sequence shown here is derived from an EMBL/GenBank/DDBJ whole genome shotgun (WGS) entry which is preliminary data.</text>
</comment>
<dbReference type="Pfam" id="PF12796">
    <property type="entry name" value="Ank_2"/>
    <property type="match status" value="1"/>
</dbReference>
<evidence type="ECO:0000313" key="6">
    <source>
        <dbReference type="Proteomes" id="UP000683360"/>
    </source>
</evidence>
<protein>
    <submittedName>
        <fullName evidence="5">DAPK</fullName>
        <ecNumber evidence="5">2.7.11.1</ecNumber>
    </submittedName>
</protein>
<keyword evidence="2 3" id="KW-0040">ANK repeat</keyword>
<sequence length="629" mass="72153">MNRSIPIFCRKNPDFEAPGQKLVVAGSVHGTLQGADCDDEFYQPFQFMSSGNSRCIYKKSICNEEGQVYSINGTLKKNRICRCDYTRGYDFVVRPNHRCYCEPSEEDCSCYLKLCSSYEMLSPAVTVLLWHHTYGNCPIRLKQYSTDFQEKTLIEWTNKLHKFVITRATQVIYNGILGENILVIAGPTGVGKSANAYHVAFGLNRKGGYTIVPASQPSDIIKYHLPGSKQVFIIDNFIGEYGVDETNVLLWEKHGPILKKIFQKSNETKLILTSRTYIWQPEQQKCMSILSPYTCDFLAKELTLVLEERRAICKSYLKPTEAARLHDDMIMMYNFFPYLCSFYSTSKDYNVNHLFPAPSQIIEDEINNFKRKSEVSYFALAILAIKQKIPQTFLTIDNHDSNELLQDMFHESAFLQYPSKKRLMSSLHGLSGSYVKQDIDGVVFVHETMQNIVLFCIAKTFMKTVIKYCKTDILLNHICLDCMDTEQDVLAIKVLTEHQETYFRRLVLELNKGFISAVFTNQQTKCETSRCMFLKYLQEHSKDLHMNKTQKGIAMHVVSTNGYREFVSFFLQDKIMANIKDSAGNTPLHTACKNGHIEVVVELIKNNSEIDIANTEGIKPLFMHVKIII</sequence>
<dbReference type="Pfam" id="PF20720">
    <property type="entry name" value="nSTAND3"/>
    <property type="match status" value="1"/>
</dbReference>
<dbReference type="InterPro" id="IPR049050">
    <property type="entry name" value="nSTAND3"/>
</dbReference>
<gene>
    <name evidence="5" type="ORF">MEDL_54158</name>
</gene>
<keyword evidence="1" id="KW-0677">Repeat</keyword>
<evidence type="ECO:0000256" key="3">
    <source>
        <dbReference type="PROSITE-ProRule" id="PRU00023"/>
    </source>
</evidence>
<dbReference type="OrthoDB" id="6135624at2759"/>
<dbReference type="PANTHER" id="PTHR24198:SF165">
    <property type="entry name" value="ANKYRIN REPEAT-CONTAINING PROTEIN-RELATED"/>
    <property type="match status" value="1"/>
</dbReference>
<dbReference type="PROSITE" id="PS50297">
    <property type="entry name" value="ANK_REP_REGION"/>
    <property type="match status" value="1"/>
</dbReference>
<dbReference type="Gene3D" id="1.25.40.20">
    <property type="entry name" value="Ankyrin repeat-containing domain"/>
    <property type="match status" value="1"/>
</dbReference>
<feature type="domain" description="Novel STAND NTPase 3" evidence="4">
    <location>
        <begin position="163"/>
        <end position="318"/>
    </location>
</feature>
<evidence type="ECO:0000259" key="4">
    <source>
        <dbReference type="Pfam" id="PF20720"/>
    </source>
</evidence>
<dbReference type="Proteomes" id="UP000683360">
    <property type="component" value="Unassembled WGS sequence"/>
</dbReference>
<dbReference type="EMBL" id="CAJPWZ010002607">
    <property type="protein sequence ID" value="CAG2241959.1"/>
    <property type="molecule type" value="Genomic_DNA"/>
</dbReference>
<evidence type="ECO:0000313" key="5">
    <source>
        <dbReference type="EMBL" id="CAG2241959.1"/>
    </source>
</evidence>
<dbReference type="AlphaFoldDB" id="A0A8S3UD99"/>
<proteinExistence type="predicted"/>